<feature type="region of interest" description="Disordered" evidence="1">
    <location>
        <begin position="126"/>
        <end position="150"/>
    </location>
</feature>
<evidence type="ECO:0000313" key="2">
    <source>
        <dbReference type="EMBL" id="CAJ0932523.1"/>
    </source>
</evidence>
<name>A0ABN9L647_9NEOB</name>
<protein>
    <recommendedName>
        <fullName evidence="4">Protein kinase domain-containing protein</fullName>
    </recommendedName>
</protein>
<dbReference type="Gene3D" id="1.10.510.10">
    <property type="entry name" value="Transferase(Phosphotransferase) domain 1"/>
    <property type="match status" value="1"/>
</dbReference>
<proteinExistence type="predicted"/>
<evidence type="ECO:0000313" key="3">
    <source>
        <dbReference type="Proteomes" id="UP001176940"/>
    </source>
</evidence>
<dbReference type="EMBL" id="CAUEEQ010008609">
    <property type="protein sequence ID" value="CAJ0932523.1"/>
    <property type="molecule type" value="Genomic_DNA"/>
</dbReference>
<evidence type="ECO:0000256" key="1">
    <source>
        <dbReference type="SAM" id="MobiDB-lite"/>
    </source>
</evidence>
<accession>A0ABN9L647</accession>
<keyword evidence="3" id="KW-1185">Reference proteome</keyword>
<gene>
    <name evidence="2" type="ORF">RIMI_LOCUS5126250</name>
</gene>
<sequence>MIVLGKKFDAMEAFCLFPKVQYTPLQLALLSVWDKRTVFLAGPFFSHQGEAIPALVDTIRLSPTGKSFSLSSGRSITSASLLGWGSSPSFTTQCGVAGTSKMPFPINLLDIRAICLALRHWQSPPRRPAGPHTIGQRHCSGLHKQSRRDSQQTGSTYLFIERLLELNPLVDMANPQKRLSVLWGKGRLAESCSVWTTGASASGCLTGSTFMDTCAFPFSSWASALSISSRKTTTFRTRFVKCGTWLSKCAKTFFHDNKLTHTDLKPENILFVNSDFELTHNMEKVGARLSGSCAQ</sequence>
<reference evidence="2" key="1">
    <citation type="submission" date="2023-07" db="EMBL/GenBank/DDBJ databases">
        <authorList>
            <person name="Stuckert A."/>
        </authorList>
    </citation>
    <scope>NUCLEOTIDE SEQUENCE</scope>
</reference>
<dbReference type="Proteomes" id="UP001176940">
    <property type="component" value="Unassembled WGS sequence"/>
</dbReference>
<evidence type="ECO:0008006" key="4">
    <source>
        <dbReference type="Google" id="ProtNLM"/>
    </source>
</evidence>
<organism evidence="2 3">
    <name type="scientific">Ranitomeya imitator</name>
    <name type="common">mimic poison frog</name>
    <dbReference type="NCBI Taxonomy" id="111125"/>
    <lineage>
        <taxon>Eukaryota</taxon>
        <taxon>Metazoa</taxon>
        <taxon>Chordata</taxon>
        <taxon>Craniata</taxon>
        <taxon>Vertebrata</taxon>
        <taxon>Euteleostomi</taxon>
        <taxon>Amphibia</taxon>
        <taxon>Batrachia</taxon>
        <taxon>Anura</taxon>
        <taxon>Neobatrachia</taxon>
        <taxon>Hyloidea</taxon>
        <taxon>Dendrobatidae</taxon>
        <taxon>Dendrobatinae</taxon>
        <taxon>Ranitomeya</taxon>
    </lineage>
</organism>
<comment type="caution">
    <text evidence="2">The sequence shown here is derived from an EMBL/GenBank/DDBJ whole genome shotgun (WGS) entry which is preliminary data.</text>
</comment>